<dbReference type="Pfam" id="PF00644">
    <property type="entry name" value="PARP"/>
    <property type="match status" value="1"/>
</dbReference>
<dbReference type="SMART" id="SM00678">
    <property type="entry name" value="WWE"/>
    <property type="match status" value="1"/>
</dbReference>
<dbReference type="RefSeq" id="XP_005829054.1">
    <property type="nucleotide sequence ID" value="XM_005828997.1"/>
</dbReference>
<evidence type="ECO:0000313" key="12">
    <source>
        <dbReference type="Proteomes" id="UP000011087"/>
    </source>
</evidence>
<dbReference type="PANTHER" id="PTHR14453:SF94">
    <property type="entry name" value="PROTEIN MONO-ADP-RIBOSYLTRANSFERASE PARP10"/>
    <property type="match status" value="1"/>
</dbReference>
<dbReference type="GO" id="GO:0003950">
    <property type="term" value="F:NAD+ poly-ADP-ribosyltransferase activity"/>
    <property type="evidence" value="ECO:0007669"/>
    <property type="project" value="UniProtKB-UniRule"/>
</dbReference>
<dbReference type="InterPro" id="IPR037197">
    <property type="entry name" value="WWE_dom_sf"/>
</dbReference>
<dbReference type="GeneID" id="17298699"/>
<dbReference type="SUPFAM" id="SSF56399">
    <property type="entry name" value="ADP-ribosylation"/>
    <property type="match status" value="1"/>
</dbReference>
<accession>L1J1Q8</accession>
<evidence type="ECO:0000256" key="7">
    <source>
        <dbReference type="SAM" id="MobiDB-lite"/>
    </source>
</evidence>
<feature type="region of interest" description="Disordered" evidence="7">
    <location>
        <begin position="30"/>
        <end position="61"/>
    </location>
</feature>
<organism evidence="10">
    <name type="scientific">Guillardia theta (strain CCMP2712)</name>
    <name type="common">Cryptophyte</name>
    <dbReference type="NCBI Taxonomy" id="905079"/>
    <lineage>
        <taxon>Eukaryota</taxon>
        <taxon>Cryptophyceae</taxon>
        <taxon>Pyrenomonadales</taxon>
        <taxon>Geminigeraceae</taxon>
        <taxon>Guillardia</taxon>
    </lineage>
</organism>
<dbReference type="GO" id="GO:0003714">
    <property type="term" value="F:transcription corepressor activity"/>
    <property type="evidence" value="ECO:0007669"/>
    <property type="project" value="TreeGrafter"/>
</dbReference>
<feature type="domain" description="WWE" evidence="8">
    <location>
        <begin position="113"/>
        <end position="195"/>
    </location>
</feature>
<dbReference type="GO" id="GO:0010629">
    <property type="term" value="P:negative regulation of gene expression"/>
    <property type="evidence" value="ECO:0007669"/>
    <property type="project" value="TreeGrafter"/>
</dbReference>
<dbReference type="Gene3D" id="3.30.720.50">
    <property type="match status" value="1"/>
</dbReference>
<protein>
    <recommendedName>
        <fullName evidence="6">Poly [ADP-ribose] polymerase</fullName>
        <shortName evidence="6">PARP</shortName>
        <ecNumber evidence="6">2.4.2.-</ecNumber>
    </recommendedName>
</protein>
<dbReference type="InterPro" id="IPR004170">
    <property type="entry name" value="WWE_dom"/>
</dbReference>
<dbReference type="EnsemblProtists" id="EKX42074">
    <property type="protein sequence ID" value="EKX42074"/>
    <property type="gene ID" value="GUITHDRAFT_111926"/>
</dbReference>
<keyword evidence="4 6" id="KW-0520">NAD</keyword>
<evidence type="ECO:0000256" key="2">
    <source>
        <dbReference type="ARBA" id="ARBA00022676"/>
    </source>
</evidence>
<evidence type="ECO:0000256" key="4">
    <source>
        <dbReference type="ARBA" id="ARBA00023027"/>
    </source>
</evidence>
<dbReference type="InterPro" id="IPR012317">
    <property type="entry name" value="Poly(ADP-ribose)pol_cat_dom"/>
</dbReference>
<dbReference type="InterPro" id="IPR018123">
    <property type="entry name" value="WWE-dom_subgr"/>
</dbReference>
<dbReference type="GO" id="GO:0005737">
    <property type="term" value="C:cytoplasm"/>
    <property type="evidence" value="ECO:0007669"/>
    <property type="project" value="TreeGrafter"/>
</dbReference>
<dbReference type="PROSITE" id="PS50918">
    <property type="entry name" value="WWE"/>
    <property type="match status" value="1"/>
</dbReference>
<dbReference type="GO" id="GO:1990404">
    <property type="term" value="F:NAD+-protein mono-ADP-ribosyltransferase activity"/>
    <property type="evidence" value="ECO:0007669"/>
    <property type="project" value="TreeGrafter"/>
</dbReference>
<dbReference type="GO" id="GO:0070212">
    <property type="term" value="P:protein poly-ADP-ribosylation"/>
    <property type="evidence" value="ECO:0007669"/>
    <property type="project" value="TreeGrafter"/>
</dbReference>
<evidence type="ECO:0000259" key="8">
    <source>
        <dbReference type="PROSITE" id="PS50918"/>
    </source>
</evidence>
<sequence>MVFKAIFAVSLLAAGAYTIANALTASSNSFKKTKRRKSSKETKTKKTKKTRKSKIGSSSSFSEAFMGTNSSSLQSTHSVSCNYDSGVDLSFSHTSANPTLSSNIKKKRKTPTDNDCTRKQASNEAYWEFNLYGDEWERMDPSIIRDLERAFSSGQSTLQTCFENPRVQTFNTYQFDLSSLEQINVDTGYRRKIRRVAPPRKSAKRKALESEDTDRRHWVTKSKRSKKSESFLYRVAEDSSEFQELVKIFNSSCPQNFRRILNIMRVENKYLHDRYILAKKSIKSKHGSQWNESSMVRKLFHGTKHAAIPSIIQGVDAGFKPLLSGSRTGDIYGKGSYFSSRANYSDTYTESLNGIKKLIVADVVVGSICLGHRQMDLLPLRCDDKRYDCAVDNIANPTIFVIQVITLSLEFTSQRSTQLFVIVACSLFVFPS</sequence>
<dbReference type="AlphaFoldDB" id="L1J1Q8"/>
<dbReference type="Gene3D" id="3.90.228.10">
    <property type="match status" value="1"/>
</dbReference>
<reference evidence="12" key="2">
    <citation type="submission" date="2012-11" db="EMBL/GenBank/DDBJ databases">
        <authorList>
            <person name="Kuo A."/>
            <person name="Curtis B.A."/>
            <person name="Tanifuji G."/>
            <person name="Burki F."/>
            <person name="Gruber A."/>
            <person name="Irimia M."/>
            <person name="Maruyama S."/>
            <person name="Arias M.C."/>
            <person name="Ball S.G."/>
            <person name="Gile G.H."/>
            <person name="Hirakawa Y."/>
            <person name="Hopkins J.F."/>
            <person name="Rensing S.A."/>
            <person name="Schmutz J."/>
            <person name="Symeonidi A."/>
            <person name="Elias M."/>
            <person name="Eveleigh R.J."/>
            <person name="Herman E.K."/>
            <person name="Klute M.J."/>
            <person name="Nakayama T."/>
            <person name="Obornik M."/>
            <person name="Reyes-Prieto A."/>
            <person name="Armbrust E.V."/>
            <person name="Aves S.J."/>
            <person name="Beiko R.G."/>
            <person name="Coutinho P."/>
            <person name="Dacks J.B."/>
            <person name="Durnford D.G."/>
            <person name="Fast N.M."/>
            <person name="Green B.R."/>
            <person name="Grisdale C."/>
            <person name="Hempe F."/>
            <person name="Henrissat B."/>
            <person name="Hoppner M.P."/>
            <person name="Ishida K.-I."/>
            <person name="Kim E."/>
            <person name="Koreny L."/>
            <person name="Kroth P.G."/>
            <person name="Liu Y."/>
            <person name="Malik S.-B."/>
            <person name="Maier U.G."/>
            <person name="McRose D."/>
            <person name="Mock T."/>
            <person name="Neilson J.A."/>
            <person name="Onodera N.T."/>
            <person name="Poole A.M."/>
            <person name="Pritham E.J."/>
            <person name="Richards T.A."/>
            <person name="Rocap G."/>
            <person name="Roy S.W."/>
            <person name="Sarai C."/>
            <person name="Schaack S."/>
            <person name="Shirato S."/>
            <person name="Slamovits C.H."/>
            <person name="Spencer D.F."/>
            <person name="Suzuki S."/>
            <person name="Worden A.Z."/>
            <person name="Zauner S."/>
            <person name="Barry K."/>
            <person name="Bell C."/>
            <person name="Bharti A.K."/>
            <person name="Crow J.A."/>
            <person name="Grimwood J."/>
            <person name="Kramer R."/>
            <person name="Lindquist E."/>
            <person name="Lucas S."/>
            <person name="Salamov A."/>
            <person name="McFadden G.I."/>
            <person name="Lane C.E."/>
            <person name="Keeling P.J."/>
            <person name="Gray M.W."/>
            <person name="Grigoriev I.V."/>
            <person name="Archibald J.M."/>
        </authorList>
    </citation>
    <scope>NUCLEOTIDE SEQUENCE</scope>
    <source>
        <strain evidence="12">CCMP2712</strain>
    </source>
</reference>
<dbReference type="GO" id="GO:0008270">
    <property type="term" value="F:zinc ion binding"/>
    <property type="evidence" value="ECO:0007669"/>
    <property type="project" value="InterPro"/>
</dbReference>
<keyword evidence="3 6" id="KW-0808">Transferase</keyword>
<evidence type="ECO:0000259" key="9">
    <source>
        <dbReference type="PROSITE" id="PS51059"/>
    </source>
</evidence>
<gene>
    <name evidence="10" type="ORF">GUITHDRAFT_111926</name>
</gene>
<feature type="compositionally biased region" description="Basic and acidic residues" evidence="7">
    <location>
        <begin position="206"/>
        <end position="217"/>
    </location>
</feature>
<reference evidence="11" key="3">
    <citation type="submission" date="2016-03" db="UniProtKB">
        <authorList>
            <consortium name="EnsemblProtists"/>
        </authorList>
    </citation>
    <scope>IDENTIFICATION</scope>
</reference>
<dbReference type="PANTHER" id="PTHR14453">
    <property type="entry name" value="PARP/ZINC FINGER CCCH TYPE DOMAIN CONTAINING PROTEIN"/>
    <property type="match status" value="1"/>
</dbReference>
<evidence type="ECO:0000256" key="6">
    <source>
        <dbReference type="RuleBase" id="RU362114"/>
    </source>
</evidence>
<dbReference type="PROSITE" id="PS51059">
    <property type="entry name" value="PARP_CATALYTIC"/>
    <property type="match status" value="1"/>
</dbReference>
<feature type="domain" description="PARP catalytic" evidence="9">
    <location>
        <begin position="219"/>
        <end position="432"/>
    </location>
</feature>
<keyword evidence="2 6" id="KW-0328">Glycosyltransferase</keyword>
<dbReference type="GO" id="GO:0005634">
    <property type="term" value="C:nucleus"/>
    <property type="evidence" value="ECO:0007669"/>
    <property type="project" value="UniProtKB-SubCell"/>
</dbReference>
<dbReference type="InterPro" id="IPR052056">
    <property type="entry name" value="Mono-ARTD/PARP"/>
</dbReference>
<keyword evidence="12" id="KW-1185">Reference proteome</keyword>
<evidence type="ECO:0000256" key="3">
    <source>
        <dbReference type="ARBA" id="ARBA00022679"/>
    </source>
</evidence>
<evidence type="ECO:0000313" key="10">
    <source>
        <dbReference type="EMBL" id="EKX42074.1"/>
    </source>
</evidence>
<name>L1J1Q8_GUITC</name>
<comment type="subcellular location">
    <subcellularLocation>
        <location evidence="1">Nucleus</location>
    </subcellularLocation>
</comment>
<dbReference type="HOGENOM" id="CLU_635306_0_0_1"/>
<feature type="region of interest" description="Disordered" evidence="7">
    <location>
        <begin position="197"/>
        <end position="220"/>
    </location>
</feature>
<dbReference type="Pfam" id="PF02825">
    <property type="entry name" value="WWE"/>
    <property type="match status" value="1"/>
</dbReference>
<dbReference type="KEGG" id="gtt:GUITHDRAFT_111926"/>
<dbReference type="EMBL" id="JH993019">
    <property type="protein sequence ID" value="EKX42074.1"/>
    <property type="molecule type" value="Genomic_DNA"/>
</dbReference>
<evidence type="ECO:0000256" key="1">
    <source>
        <dbReference type="ARBA" id="ARBA00004123"/>
    </source>
</evidence>
<reference evidence="10 12" key="1">
    <citation type="journal article" date="2012" name="Nature">
        <title>Algal genomes reveal evolutionary mosaicism and the fate of nucleomorphs.</title>
        <authorList>
            <consortium name="DOE Joint Genome Institute"/>
            <person name="Curtis B.A."/>
            <person name="Tanifuji G."/>
            <person name="Burki F."/>
            <person name="Gruber A."/>
            <person name="Irimia M."/>
            <person name="Maruyama S."/>
            <person name="Arias M.C."/>
            <person name="Ball S.G."/>
            <person name="Gile G.H."/>
            <person name="Hirakawa Y."/>
            <person name="Hopkins J.F."/>
            <person name="Kuo A."/>
            <person name="Rensing S.A."/>
            <person name="Schmutz J."/>
            <person name="Symeonidi A."/>
            <person name="Elias M."/>
            <person name="Eveleigh R.J."/>
            <person name="Herman E.K."/>
            <person name="Klute M.J."/>
            <person name="Nakayama T."/>
            <person name="Obornik M."/>
            <person name="Reyes-Prieto A."/>
            <person name="Armbrust E.V."/>
            <person name="Aves S.J."/>
            <person name="Beiko R.G."/>
            <person name="Coutinho P."/>
            <person name="Dacks J.B."/>
            <person name="Durnford D.G."/>
            <person name="Fast N.M."/>
            <person name="Green B.R."/>
            <person name="Grisdale C.J."/>
            <person name="Hempel F."/>
            <person name="Henrissat B."/>
            <person name="Hoppner M.P."/>
            <person name="Ishida K."/>
            <person name="Kim E."/>
            <person name="Koreny L."/>
            <person name="Kroth P.G."/>
            <person name="Liu Y."/>
            <person name="Malik S.B."/>
            <person name="Maier U.G."/>
            <person name="McRose D."/>
            <person name="Mock T."/>
            <person name="Neilson J.A."/>
            <person name="Onodera N.T."/>
            <person name="Poole A.M."/>
            <person name="Pritham E.J."/>
            <person name="Richards T.A."/>
            <person name="Rocap G."/>
            <person name="Roy S.W."/>
            <person name="Sarai C."/>
            <person name="Schaack S."/>
            <person name="Shirato S."/>
            <person name="Slamovits C.H."/>
            <person name="Spencer D.F."/>
            <person name="Suzuki S."/>
            <person name="Worden A.Z."/>
            <person name="Zauner S."/>
            <person name="Barry K."/>
            <person name="Bell C."/>
            <person name="Bharti A.K."/>
            <person name="Crow J.A."/>
            <person name="Grimwood J."/>
            <person name="Kramer R."/>
            <person name="Lindquist E."/>
            <person name="Lucas S."/>
            <person name="Salamov A."/>
            <person name="McFadden G.I."/>
            <person name="Lane C.E."/>
            <person name="Keeling P.J."/>
            <person name="Gray M.W."/>
            <person name="Grigoriev I.V."/>
            <person name="Archibald J.M."/>
        </authorList>
    </citation>
    <scope>NUCLEOTIDE SEQUENCE</scope>
    <source>
        <strain evidence="10 12">CCMP2712</strain>
    </source>
</reference>
<evidence type="ECO:0000313" key="11">
    <source>
        <dbReference type="EnsemblProtists" id="EKX42074"/>
    </source>
</evidence>
<feature type="compositionally biased region" description="Basic residues" evidence="7">
    <location>
        <begin position="45"/>
        <end position="54"/>
    </location>
</feature>
<evidence type="ECO:0000256" key="5">
    <source>
        <dbReference type="ARBA" id="ARBA00023242"/>
    </source>
</evidence>
<dbReference type="OrthoDB" id="6133115at2759"/>
<dbReference type="PaxDb" id="55529-EKX42074"/>
<keyword evidence="5" id="KW-0539">Nucleus</keyword>
<dbReference type="Proteomes" id="UP000011087">
    <property type="component" value="Unassembled WGS sequence"/>
</dbReference>
<dbReference type="EC" id="2.4.2.-" evidence="6"/>
<dbReference type="SUPFAM" id="SSF117839">
    <property type="entry name" value="WWE domain"/>
    <property type="match status" value="1"/>
</dbReference>
<proteinExistence type="predicted"/>